<feature type="transmembrane region" description="Helical" evidence="1">
    <location>
        <begin position="192"/>
        <end position="212"/>
    </location>
</feature>
<keyword evidence="1" id="KW-0472">Membrane</keyword>
<gene>
    <name evidence="2" type="ORF">BXY39_2423</name>
</gene>
<accession>A0A3M0CNM4</accession>
<evidence type="ECO:0000256" key="1">
    <source>
        <dbReference type="SAM" id="Phobius"/>
    </source>
</evidence>
<feature type="transmembrane region" description="Helical" evidence="1">
    <location>
        <begin position="72"/>
        <end position="95"/>
    </location>
</feature>
<evidence type="ECO:0000313" key="2">
    <source>
        <dbReference type="EMBL" id="RMB04853.1"/>
    </source>
</evidence>
<feature type="transmembrane region" description="Helical" evidence="1">
    <location>
        <begin position="116"/>
        <end position="137"/>
    </location>
</feature>
<feature type="transmembrane region" description="Helical" evidence="1">
    <location>
        <begin position="6"/>
        <end position="28"/>
    </location>
</feature>
<dbReference type="EMBL" id="REFR01000012">
    <property type="protein sequence ID" value="RMB04853.1"/>
    <property type="molecule type" value="Genomic_DNA"/>
</dbReference>
<keyword evidence="1" id="KW-1133">Transmembrane helix</keyword>
<dbReference type="OrthoDB" id="3781906at2"/>
<proteinExistence type="predicted"/>
<dbReference type="AlphaFoldDB" id="A0A3M0CNM4"/>
<dbReference type="RefSeq" id="WP_121939115.1">
    <property type="nucleotide sequence ID" value="NZ_REFR01000012.1"/>
</dbReference>
<keyword evidence="3" id="KW-1185">Reference proteome</keyword>
<feature type="transmembrane region" description="Helical" evidence="1">
    <location>
        <begin position="149"/>
        <end position="171"/>
    </location>
</feature>
<comment type="caution">
    <text evidence="2">The sequence shown here is derived from an EMBL/GenBank/DDBJ whole genome shotgun (WGS) entry which is preliminary data.</text>
</comment>
<name>A0A3M0CNM4_9PROT</name>
<keyword evidence="1" id="KW-0812">Transmembrane</keyword>
<evidence type="ECO:0000313" key="3">
    <source>
        <dbReference type="Proteomes" id="UP000271227"/>
    </source>
</evidence>
<protein>
    <submittedName>
        <fullName evidence="2">Uncharacterized protein</fullName>
    </submittedName>
</protein>
<dbReference type="InParanoid" id="A0A3M0CNM4"/>
<reference evidence="2 3" key="1">
    <citation type="submission" date="2018-10" db="EMBL/GenBank/DDBJ databases">
        <title>Genomic Encyclopedia of Archaeal and Bacterial Type Strains, Phase II (KMG-II): from individual species to whole genera.</title>
        <authorList>
            <person name="Goeker M."/>
        </authorList>
    </citation>
    <scope>NUCLEOTIDE SEQUENCE [LARGE SCALE GENOMIC DNA]</scope>
    <source>
        <strain evidence="2 3">DSM 25217</strain>
    </source>
</reference>
<dbReference type="Proteomes" id="UP000271227">
    <property type="component" value="Unassembled WGS sequence"/>
</dbReference>
<organism evidence="2 3">
    <name type="scientific">Eilatimonas milleporae</name>
    <dbReference type="NCBI Taxonomy" id="911205"/>
    <lineage>
        <taxon>Bacteria</taxon>
        <taxon>Pseudomonadati</taxon>
        <taxon>Pseudomonadota</taxon>
        <taxon>Alphaproteobacteria</taxon>
        <taxon>Kordiimonadales</taxon>
        <taxon>Kordiimonadaceae</taxon>
        <taxon>Eilatimonas</taxon>
    </lineage>
</organism>
<sequence>MSHQHHIFLHVILFGIWFGSLLATLVVLGRLYRNEDMASRTSLLTSLRLVERVPKTAFLLMLPMGLQLSSNLGLITLQAGTTFGAWAFALVWLAISWSGARHQHGSTARAARVVTIILQVSFVLVVGGAGILSLLSQSPIPQPWLAAKMVLYASTLIVMMLYDAALMPLYPRAHGPEGVSTVPEDTAVVRRACLLGGLAISVLLFILARASWVGLTAPAS</sequence>